<feature type="transmembrane region" description="Helical" evidence="1">
    <location>
        <begin position="168"/>
        <end position="191"/>
    </location>
</feature>
<organism evidence="2 3">
    <name type="scientific">Nostoc cf. edaphicum LEGE 07299</name>
    <dbReference type="NCBI Taxonomy" id="2777974"/>
    <lineage>
        <taxon>Bacteria</taxon>
        <taxon>Bacillati</taxon>
        <taxon>Cyanobacteriota</taxon>
        <taxon>Cyanophyceae</taxon>
        <taxon>Nostocales</taxon>
        <taxon>Nostocaceae</taxon>
        <taxon>Nostoc</taxon>
    </lineage>
</organism>
<name>A0ABR9U4V1_9NOSO</name>
<reference evidence="2 3" key="1">
    <citation type="submission" date="2020-10" db="EMBL/GenBank/DDBJ databases">
        <authorList>
            <person name="Castelo-Branco R."/>
            <person name="Eusebio N."/>
            <person name="Adriana R."/>
            <person name="Vieira A."/>
            <person name="Brugerolle De Fraissinette N."/>
            <person name="Rezende De Castro R."/>
            <person name="Schneider M.P."/>
            <person name="Vasconcelos V."/>
            <person name="Leao P.N."/>
        </authorList>
    </citation>
    <scope>NUCLEOTIDE SEQUENCE [LARGE SCALE GENOMIC DNA]</scope>
    <source>
        <strain evidence="2 3">LEGE 07299</strain>
    </source>
</reference>
<keyword evidence="3" id="KW-1185">Reference proteome</keyword>
<proteinExistence type="predicted"/>
<keyword evidence="1" id="KW-0472">Membrane</keyword>
<feature type="transmembrane region" description="Helical" evidence="1">
    <location>
        <begin position="128"/>
        <end position="148"/>
    </location>
</feature>
<dbReference type="Proteomes" id="UP000647836">
    <property type="component" value="Unassembled WGS sequence"/>
</dbReference>
<feature type="transmembrane region" description="Helical" evidence="1">
    <location>
        <begin position="97"/>
        <end position="121"/>
    </location>
</feature>
<feature type="transmembrane region" description="Helical" evidence="1">
    <location>
        <begin position="58"/>
        <end position="77"/>
    </location>
</feature>
<keyword evidence="1" id="KW-0812">Transmembrane</keyword>
<sequence length="214" mass="23761">GENYILLALYNFVLILSLIAVLSPHRQDVQDWARYRHQGVSSHKSVWQDLIVAEKSPALVAIAINLAIVTIPWLVWISLTSVVNANDGQNDIYRLKVILAIALSISLMMIYATITQLILLLKTPKRSFWAIGTLGTVSFLPPMILEFIGISSWKHPTVWLFSTFPWAAIQHSGATTIFMALLAELSVLALLNFQLTRQVRLAGESATKALLAGR</sequence>
<protein>
    <submittedName>
        <fullName evidence="2">ABC transporter permease</fullName>
    </submittedName>
</protein>
<gene>
    <name evidence="2" type="ORF">IQ229_23020</name>
</gene>
<dbReference type="EMBL" id="JADEXF010000950">
    <property type="protein sequence ID" value="MBE9107695.1"/>
    <property type="molecule type" value="Genomic_DNA"/>
</dbReference>
<comment type="caution">
    <text evidence="2">The sequence shown here is derived from an EMBL/GenBank/DDBJ whole genome shotgun (WGS) entry which is preliminary data.</text>
</comment>
<evidence type="ECO:0000313" key="2">
    <source>
        <dbReference type="EMBL" id="MBE9107695.1"/>
    </source>
</evidence>
<keyword evidence="1" id="KW-1133">Transmembrane helix</keyword>
<evidence type="ECO:0000256" key="1">
    <source>
        <dbReference type="SAM" id="Phobius"/>
    </source>
</evidence>
<feature type="non-terminal residue" evidence="2">
    <location>
        <position position="1"/>
    </location>
</feature>
<feature type="transmembrane region" description="Helical" evidence="1">
    <location>
        <begin position="6"/>
        <end position="24"/>
    </location>
</feature>
<accession>A0ABR9U4V1</accession>
<evidence type="ECO:0000313" key="3">
    <source>
        <dbReference type="Proteomes" id="UP000647836"/>
    </source>
</evidence>